<protein>
    <submittedName>
        <fullName evidence="2">Stage II sporulation protein P</fullName>
    </submittedName>
</protein>
<dbReference type="EMBL" id="JADCLJ010000025">
    <property type="protein sequence ID" value="MBE4910607.1"/>
    <property type="molecule type" value="Genomic_DNA"/>
</dbReference>
<comment type="caution">
    <text evidence="2">The sequence shown here is derived from an EMBL/GenBank/DDBJ whole genome shotgun (WGS) entry which is preliminary data.</text>
</comment>
<evidence type="ECO:0000313" key="3">
    <source>
        <dbReference type="Proteomes" id="UP001516662"/>
    </source>
</evidence>
<accession>A0ABR9QQ34</accession>
<proteinExistence type="predicted"/>
<dbReference type="SUPFAM" id="SSF53187">
    <property type="entry name" value="Zn-dependent exopeptidases"/>
    <property type="match status" value="1"/>
</dbReference>
<evidence type="ECO:0000256" key="1">
    <source>
        <dbReference type="SAM" id="Phobius"/>
    </source>
</evidence>
<dbReference type="NCBIfam" id="TIGR02867">
    <property type="entry name" value="spore_II_P"/>
    <property type="match status" value="1"/>
</dbReference>
<dbReference type="InterPro" id="IPR010897">
    <property type="entry name" value="Spore_II_P"/>
</dbReference>
<keyword evidence="1" id="KW-1133">Transmembrane helix</keyword>
<dbReference type="Pfam" id="PF07454">
    <property type="entry name" value="SpoIIP"/>
    <property type="match status" value="1"/>
</dbReference>
<evidence type="ECO:0000313" key="2">
    <source>
        <dbReference type="EMBL" id="MBE4910607.1"/>
    </source>
</evidence>
<dbReference type="RefSeq" id="WP_193539883.1">
    <property type="nucleotide sequence ID" value="NZ_JADCLJ010000025.1"/>
</dbReference>
<feature type="transmembrane region" description="Helical" evidence="1">
    <location>
        <begin position="12"/>
        <end position="37"/>
    </location>
</feature>
<organism evidence="2 3">
    <name type="scientific">Litchfieldia luteola</name>
    <dbReference type="NCBI Taxonomy" id="682179"/>
    <lineage>
        <taxon>Bacteria</taxon>
        <taxon>Bacillati</taxon>
        <taxon>Bacillota</taxon>
        <taxon>Bacilli</taxon>
        <taxon>Bacillales</taxon>
        <taxon>Bacillaceae</taxon>
        <taxon>Litchfieldia</taxon>
    </lineage>
</organism>
<keyword evidence="3" id="KW-1185">Reference proteome</keyword>
<reference evidence="2 3" key="1">
    <citation type="submission" date="2020-10" db="EMBL/GenBank/DDBJ databases">
        <title>Bacillus sp. HD4P25, an endophyte from a halophyte.</title>
        <authorList>
            <person name="Sun J.-Q."/>
        </authorList>
    </citation>
    <scope>NUCLEOTIDE SEQUENCE [LARGE SCALE GENOMIC DNA]</scope>
    <source>
        <strain evidence="2 3">YIM 93174</strain>
    </source>
</reference>
<name>A0ABR9QQ34_9BACI</name>
<keyword evidence="1" id="KW-0812">Transmembrane</keyword>
<sequence>MKNVYSTDRPFPLLRLFMISLMVVVSFFLIASALSIVKKDYLNIGQVDQTIQIAPTEMLVKLYSLENHHINQVLSQQHQSLPISSTIFKMMTNVNFDDIRSLIGNELPGYRFYDSKILVAGEGTDFTTLPIESAPPLEVLLQEREMAEEQLKELKEEETTRTPPTTTPIHKKFFIYHTHSSESFLPLLGLTNDPDENKAFDSKTNITIIGEMFAKKLESYSIGAVVDKSNMGKLLEEKGWAYHQSYDLSRELVQSALASNNELEYFIDLHRDAKRKKDTTTTINNEPYARIMFVIGKGHSNYDKNLAFATALHESLNDHFPGLSRGIIEKGTDTGNGVYNQDLSSKALVLELGGVDNDIRELQNTVDALAKVISDFYWANEKVNADE</sequence>
<keyword evidence="1" id="KW-0472">Membrane</keyword>
<dbReference type="Proteomes" id="UP001516662">
    <property type="component" value="Unassembled WGS sequence"/>
</dbReference>
<gene>
    <name evidence="2" type="ORF">IMZ08_21440</name>
</gene>